<keyword evidence="4 6" id="KW-0472">Membrane</keyword>
<dbReference type="InterPro" id="IPR008253">
    <property type="entry name" value="Marvel"/>
</dbReference>
<evidence type="ECO:0000256" key="7">
    <source>
        <dbReference type="SAM" id="MobiDB-lite"/>
    </source>
</evidence>
<dbReference type="EMBL" id="JAOPHQ010003709">
    <property type="protein sequence ID" value="KAK0142114.1"/>
    <property type="molecule type" value="Genomic_DNA"/>
</dbReference>
<name>A0AA47ML64_MERPO</name>
<feature type="domain" description="MARVEL" evidence="9">
    <location>
        <begin position="81"/>
        <end position="208"/>
    </location>
</feature>
<dbReference type="InterPro" id="IPR050578">
    <property type="entry name" value="MARVEL-CKLF_proteins"/>
</dbReference>
<dbReference type="Pfam" id="PF01284">
    <property type="entry name" value="MARVEL"/>
    <property type="match status" value="1"/>
</dbReference>
<feature type="transmembrane region" description="Helical" evidence="8">
    <location>
        <begin position="139"/>
        <end position="164"/>
    </location>
</feature>
<comment type="subcellular location">
    <subcellularLocation>
        <location evidence="1">Membrane</location>
        <topology evidence="1">Multi-pass membrane protein</topology>
    </subcellularLocation>
</comment>
<organism evidence="10 11">
    <name type="scientific">Merluccius polli</name>
    <name type="common">Benguela hake</name>
    <name type="synonym">Merluccius cadenati</name>
    <dbReference type="NCBI Taxonomy" id="89951"/>
    <lineage>
        <taxon>Eukaryota</taxon>
        <taxon>Metazoa</taxon>
        <taxon>Chordata</taxon>
        <taxon>Craniata</taxon>
        <taxon>Vertebrata</taxon>
        <taxon>Euteleostomi</taxon>
        <taxon>Actinopterygii</taxon>
        <taxon>Neopterygii</taxon>
        <taxon>Teleostei</taxon>
        <taxon>Neoteleostei</taxon>
        <taxon>Acanthomorphata</taxon>
        <taxon>Zeiogadaria</taxon>
        <taxon>Gadariae</taxon>
        <taxon>Gadiformes</taxon>
        <taxon>Gadoidei</taxon>
        <taxon>Merlucciidae</taxon>
        <taxon>Merluccius</taxon>
    </lineage>
</organism>
<comment type="similarity">
    <text evidence="5">Belongs to the MAL family.</text>
</comment>
<feature type="region of interest" description="Disordered" evidence="7">
    <location>
        <begin position="1"/>
        <end position="26"/>
    </location>
</feature>
<keyword evidence="2 6" id="KW-0812">Transmembrane</keyword>
<evidence type="ECO:0000256" key="5">
    <source>
        <dbReference type="ARBA" id="ARBA00034721"/>
    </source>
</evidence>
<evidence type="ECO:0000256" key="1">
    <source>
        <dbReference type="ARBA" id="ARBA00004141"/>
    </source>
</evidence>
<evidence type="ECO:0000256" key="4">
    <source>
        <dbReference type="ARBA" id="ARBA00023136"/>
    </source>
</evidence>
<proteinExistence type="inferred from homology"/>
<dbReference type="PANTHER" id="PTHR22776:SF9">
    <property type="entry name" value="PLASMOLIPIN"/>
    <property type="match status" value="1"/>
</dbReference>
<evidence type="ECO:0000259" key="9">
    <source>
        <dbReference type="PROSITE" id="PS51225"/>
    </source>
</evidence>
<evidence type="ECO:0000256" key="2">
    <source>
        <dbReference type="ARBA" id="ARBA00022692"/>
    </source>
</evidence>
<accession>A0AA47ML64</accession>
<dbReference type="AlphaFoldDB" id="A0AA47ML64"/>
<reference evidence="10" key="1">
    <citation type="journal article" date="2023" name="Front. Mar. Sci.">
        <title>A new Merluccius polli reference genome to investigate the effects of global change in West African waters.</title>
        <authorList>
            <person name="Mateo J.L."/>
            <person name="Blanco-Fernandez C."/>
            <person name="Garcia-Vazquez E."/>
            <person name="Machado-Schiaffino G."/>
        </authorList>
    </citation>
    <scope>NUCLEOTIDE SEQUENCE</scope>
    <source>
        <strain evidence="10">C29</strain>
        <tissue evidence="10">Fin</tissue>
    </source>
</reference>
<comment type="caution">
    <text evidence="10">The sequence shown here is derived from an EMBL/GenBank/DDBJ whole genome shotgun (WGS) entry which is preliminary data.</text>
</comment>
<sequence length="221" mass="23950">MAEFPSKVTTETSSPQSDGGQQGGNSLRGLTAGVSTRMDMSFIRSIPAILMMVEIVSGFISYVNNLHLSSAPYGSARLCLMWYTSRGVSGLLQWTLIAGAYWSYTLPAYGWVMFVAVTLWLLTTILFCLILFGIQRKLVFVPWPLTVMLYNAVAAILCLTAFLANAASVHQYHLFTYYQGHYGAAAFFGAVATVAYGASAYFSYLDWKGDGGNAASGTVTS</sequence>
<feature type="transmembrane region" description="Helical" evidence="8">
    <location>
        <begin position="46"/>
        <end position="68"/>
    </location>
</feature>
<dbReference type="PANTHER" id="PTHR22776">
    <property type="entry name" value="MARVEL-CONTAINING POTENTIAL LIPID RAFT-ASSOCIATED PROTEIN"/>
    <property type="match status" value="1"/>
</dbReference>
<keyword evidence="3 8" id="KW-1133">Transmembrane helix</keyword>
<dbReference type="PROSITE" id="PS51225">
    <property type="entry name" value="MARVEL"/>
    <property type="match status" value="1"/>
</dbReference>
<evidence type="ECO:0000256" key="6">
    <source>
        <dbReference type="PROSITE-ProRule" id="PRU00581"/>
    </source>
</evidence>
<dbReference type="GO" id="GO:0042552">
    <property type="term" value="P:myelination"/>
    <property type="evidence" value="ECO:0007669"/>
    <property type="project" value="TreeGrafter"/>
</dbReference>
<feature type="transmembrane region" description="Helical" evidence="8">
    <location>
        <begin position="184"/>
        <end position="204"/>
    </location>
</feature>
<keyword evidence="11" id="KW-1185">Reference proteome</keyword>
<dbReference type="GO" id="GO:0016020">
    <property type="term" value="C:membrane"/>
    <property type="evidence" value="ECO:0007669"/>
    <property type="project" value="UniProtKB-SubCell"/>
</dbReference>
<evidence type="ECO:0000256" key="3">
    <source>
        <dbReference type="ARBA" id="ARBA00022989"/>
    </source>
</evidence>
<evidence type="ECO:0000313" key="10">
    <source>
        <dbReference type="EMBL" id="KAK0142114.1"/>
    </source>
</evidence>
<feature type="transmembrane region" description="Helical" evidence="8">
    <location>
        <begin position="108"/>
        <end position="132"/>
    </location>
</feature>
<protein>
    <submittedName>
        <fullName evidence="10">Plasmolipin</fullName>
    </submittedName>
</protein>
<evidence type="ECO:0000313" key="11">
    <source>
        <dbReference type="Proteomes" id="UP001174136"/>
    </source>
</evidence>
<evidence type="ECO:0000256" key="8">
    <source>
        <dbReference type="SAM" id="Phobius"/>
    </source>
</evidence>
<dbReference type="GO" id="GO:0019911">
    <property type="term" value="F:structural constituent of myelin sheath"/>
    <property type="evidence" value="ECO:0007669"/>
    <property type="project" value="TreeGrafter"/>
</dbReference>
<dbReference type="Proteomes" id="UP001174136">
    <property type="component" value="Unassembled WGS sequence"/>
</dbReference>
<gene>
    <name evidence="10" type="primary">PLLP_0</name>
    <name evidence="10" type="ORF">N1851_020211</name>
</gene>